<evidence type="ECO:0000313" key="2">
    <source>
        <dbReference type="EMBL" id="HJG88845.1"/>
    </source>
</evidence>
<keyword evidence="1" id="KW-0732">Signal</keyword>
<reference evidence="2" key="2">
    <citation type="submission" date="2021-09" db="EMBL/GenBank/DDBJ databases">
        <authorList>
            <person name="Gilroy R."/>
        </authorList>
    </citation>
    <scope>NUCLEOTIDE SEQUENCE</scope>
    <source>
        <strain evidence="2">CHK121-7720</strain>
    </source>
</reference>
<dbReference type="EMBL" id="DYUD01000016">
    <property type="protein sequence ID" value="HJG88845.1"/>
    <property type="molecule type" value="Genomic_DNA"/>
</dbReference>
<feature type="chain" id="PRO_5036942196" evidence="1">
    <location>
        <begin position="21"/>
        <end position="352"/>
    </location>
</feature>
<feature type="signal peptide" evidence="1">
    <location>
        <begin position="1"/>
        <end position="20"/>
    </location>
</feature>
<dbReference type="RefSeq" id="WP_273305878.1">
    <property type="nucleotide sequence ID" value="NZ_DYUD01000016.1"/>
</dbReference>
<comment type="caution">
    <text evidence="2">The sequence shown here is derived from an EMBL/GenBank/DDBJ whole genome shotgun (WGS) entry which is preliminary data.</text>
</comment>
<reference evidence="2" key="1">
    <citation type="journal article" date="2021" name="PeerJ">
        <title>Extensive microbial diversity within the chicken gut microbiome revealed by metagenomics and culture.</title>
        <authorList>
            <person name="Gilroy R."/>
            <person name="Ravi A."/>
            <person name="Getino M."/>
            <person name="Pursley I."/>
            <person name="Horton D.L."/>
            <person name="Alikhan N.F."/>
            <person name="Baker D."/>
            <person name="Gharbi K."/>
            <person name="Hall N."/>
            <person name="Watson M."/>
            <person name="Adriaenssens E.M."/>
            <person name="Foster-Nyarko E."/>
            <person name="Jarju S."/>
            <person name="Secka A."/>
            <person name="Antonio M."/>
            <person name="Oren A."/>
            <person name="Chaudhuri R.R."/>
            <person name="La Ragione R."/>
            <person name="Hildebrand F."/>
            <person name="Pallen M.J."/>
        </authorList>
    </citation>
    <scope>NUCLEOTIDE SEQUENCE</scope>
    <source>
        <strain evidence="2">CHK121-7720</strain>
    </source>
</reference>
<dbReference type="Proteomes" id="UP000757103">
    <property type="component" value="Unassembled WGS sequence"/>
</dbReference>
<dbReference type="AlphaFoldDB" id="A0A921MQS1"/>
<organism evidence="2 3">
    <name type="scientific">Barnesiella viscericola</name>
    <dbReference type="NCBI Taxonomy" id="397865"/>
    <lineage>
        <taxon>Bacteria</taxon>
        <taxon>Pseudomonadati</taxon>
        <taxon>Bacteroidota</taxon>
        <taxon>Bacteroidia</taxon>
        <taxon>Bacteroidales</taxon>
        <taxon>Barnesiellaceae</taxon>
        <taxon>Barnesiella</taxon>
    </lineage>
</organism>
<sequence>MKKIALLTLLLLGTTICGHAQSKEKQKLKQVEYRVCVIADKPGVDYFGGKKSFQKKLVGLFDNVTRFWNNGSNDFDYYFKFTPTLHAVFEGSSKDVLRTYGGDDFDFKKYDVLVMFDMIKDHADEHPGAAAGGVKNGLCGIYVRNGDSLKMKEIFTDGTYKTVAHELGHYRMVTDVYATQVRAHKNPVTHEAFKPIPCIMHSASRDSLWSPYAAKIINYVAESRVPANDYPDLFRRMFPDSIQFNLTENGQPKAGITVNLYGCRAVHNDVITPAYRSYQSDSNGRIVLTGVKDMYCNPPQPGRPDDLPYGRWFNFLIEAIDGNTRKYYWMPEYAVQLMFFEHKNLYEMNIDF</sequence>
<gene>
    <name evidence="2" type="ORF">K8U91_05135</name>
</gene>
<evidence type="ECO:0000256" key="1">
    <source>
        <dbReference type="SAM" id="SignalP"/>
    </source>
</evidence>
<protein>
    <submittedName>
        <fullName evidence="2">Uncharacterized protein</fullName>
    </submittedName>
</protein>
<proteinExistence type="predicted"/>
<name>A0A921MQS1_9BACT</name>
<accession>A0A921MQS1</accession>
<evidence type="ECO:0000313" key="3">
    <source>
        <dbReference type="Proteomes" id="UP000757103"/>
    </source>
</evidence>